<organism evidence="1 2">
    <name type="scientific">Salisediminibacterium halotolerans</name>
    <dbReference type="NCBI Taxonomy" id="517425"/>
    <lineage>
        <taxon>Bacteria</taxon>
        <taxon>Bacillati</taxon>
        <taxon>Bacillota</taxon>
        <taxon>Bacilli</taxon>
        <taxon>Bacillales</taxon>
        <taxon>Bacillaceae</taxon>
        <taxon>Salisediminibacterium</taxon>
    </lineage>
</organism>
<name>A0A1H9TWX9_9BACI</name>
<accession>A0A1H9TWX9</accession>
<proteinExistence type="predicted"/>
<dbReference type="GO" id="GO:0005975">
    <property type="term" value="P:carbohydrate metabolic process"/>
    <property type="evidence" value="ECO:0007669"/>
    <property type="project" value="InterPro"/>
</dbReference>
<dbReference type="EMBL" id="FOGV01000011">
    <property type="protein sequence ID" value="SES01552.1"/>
    <property type="molecule type" value="Genomic_DNA"/>
</dbReference>
<dbReference type="STRING" id="1464123.SAMN05444126_11169"/>
<dbReference type="SUPFAM" id="SSF48208">
    <property type="entry name" value="Six-hairpin glycosidases"/>
    <property type="match status" value="1"/>
</dbReference>
<comment type="caution">
    <text evidence="1">The sequence shown here is derived from an EMBL/GenBank/DDBJ whole genome shotgun (WGS) entry which is preliminary data.</text>
</comment>
<reference evidence="2" key="1">
    <citation type="submission" date="2016-10" db="EMBL/GenBank/DDBJ databases">
        <authorList>
            <person name="de Groot N.N."/>
        </authorList>
    </citation>
    <scope>NUCLEOTIDE SEQUENCE [LARGE SCALE GENOMIC DNA]</scope>
    <source>
        <strain evidence="2">10nlg</strain>
    </source>
</reference>
<evidence type="ECO:0000313" key="2">
    <source>
        <dbReference type="Proteomes" id="UP000199318"/>
    </source>
</evidence>
<dbReference type="InterPro" id="IPR008928">
    <property type="entry name" value="6-hairpin_glycosidase_sf"/>
</dbReference>
<dbReference type="AlphaFoldDB" id="A0A1H9TWX9"/>
<keyword evidence="2" id="KW-1185">Reference proteome</keyword>
<sequence length="236" mass="27673">MQELGNWILQNQRGDGWFPVHKKFKSTGEVTDFESRFYPGEAILGLVRLYERDQNTAWLDAAEKAADYIIQVRDKDAITPDHWFMYALNDLHRFRGKQDYLRHSLKMADEICKIQIRNHPEKPEWDGGYIVENPPPKATQAACYSEGLSASYKLIRDFGSQTEKEELGKIKQTISRGIDFQLQMQVKNTKRFNKKWLGGIQKSPEHEGIRIDYTQHNISSFILFYNILTRDQERNK</sequence>
<evidence type="ECO:0000313" key="1">
    <source>
        <dbReference type="EMBL" id="SES01552.1"/>
    </source>
</evidence>
<dbReference type="Proteomes" id="UP000199318">
    <property type="component" value="Unassembled WGS sequence"/>
</dbReference>
<evidence type="ECO:0008006" key="3">
    <source>
        <dbReference type="Google" id="ProtNLM"/>
    </source>
</evidence>
<protein>
    <recommendedName>
        <fullName evidence="3">Squalene cyclase C-terminal domain-containing protein</fullName>
    </recommendedName>
</protein>
<gene>
    <name evidence="1" type="ORF">SAMN05444126_11169</name>
</gene>